<dbReference type="GO" id="GO:0030425">
    <property type="term" value="C:dendrite"/>
    <property type="evidence" value="ECO:0007669"/>
    <property type="project" value="TreeGrafter"/>
</dbReference>
<evidence type="ECO:0000256" key="2">
    <source>
        <dbReference type="ARBA" id="ARBA00022475"/>
    </source>
</evidence>
<name>A0A6P7GSY5_DIAVI</name>
<dbReference type="PANTHER" id="PTHR21143:SF104">
    <property type="entry name" value="GUSTATORY RECEPTOR 8A-RELATED"/>
    <property type="match status" value="1"/>
</dbReference>
<evidence type="ECO:0000256" key="3">
    <source>
        <dbReference type="ARBA" id="ARBA00022692"/>
    </source>
</evidence>
<keyword evidence="6 8" id="KW-0675">Receptor</keyword>
<keyword evidence="3 8" id="KW-0812">Transmembrane</keyword>
<keyword evidence="5 8" id="KW-0472">Membrane</keyword>
<keyword evidence="2 8" id="KW-1003">Cell membrane</keyword>
<dbReference type="PANTHER" id="PTHR21143">
    <property type="entry name" value="INVERTEBRATE GUSTATORY RECEPTOR"/>
    <property type="match status" value="1"/>
</dbReference>
<comment type="subcellular location">
    <subcellularLocation>
        <location evidence="1 8">Cell membrane</location>
        <topology evidence="1 8">Multi-pass membrane protein</topology>
    </subcellularLocation>
</comment>
<evidence type="ECO:0000256" key="7">
    <source>
        <dbReference type="ARBA" id="ARBA00023224"/>
    </source>
</evidence>
<dbReference type="RefSeq" id="XP_028149162.1">
    <property type="nucleotide sequence ID" value="XM_028293361.1"/>
</dbReference>
<comment type="similarity">
    <text evidence="8">Belongs to the insect chemoreceptor superfamily. Gustatory receptor (GR) family.</text>
</comment>
<comment type="caution">
    <text evidence="8">Lacks conserved residue(s) required for the propagation of feature annotation.</text>
</comment>
<reference evidence="9" key="1">
    <citation type="submission" date="2025-08" db="UniProtKB">
        <authorList>
            <consortium name="RefSeq"/>
        </authorList>
    </citation>
    <scope>IDENTIFICATION</scope>
    <source>
        <tissue evidence="9">Whole insect</tissue>
    </source>
</reference>
<organism evidence="9">
    <name type="scientific">Diabrotica virgifera virgifera</name>
    <name type="common">western corn rootworm</name>
    <dbReference type="NCBI Taxonomy" id="50390"/>
    <lineage>
        <taxon>Eukaryota</taxon>
        <taxon>Metazoa</taxon>
        <taxon>Ecdysozoa</taxon>
        <taxon>Arthropoda</taxon>
        <taxon>Hexapoda</taxon>
        <taxon>Insecta</taxon>
        <taxon>Pterygota</taxon>
        <taxon>Neoptera</taxon>
        <taxon>Endopterygota</taxon>
        <taxon>Coleoptera</taxon>
        <taxon>Polyphaga</taxon>
        <taxon>Cucujiformia</taxon>
        <taxon>Chrysomeloidea</taxon>
        <taxon>Chrysomelidae</taxon>
        <taxon>Galerucinae</taxon>
        <taxon>Diabroticina</taxon>
        <taxon>Diabroticites</taxon>
        <taxon>Diabrotica</taxon>
    </lineage>
</organism>
<dbReference type="GO" id="GO:0050909">
    <property type="term" value="P:sensory perception of taste"/>
    <property type="evidence" value="ECO:0007669"/>
    <property type="project" value="InterPro"/>
</dbReference>
<feature type="transmembrane region" description="Helical" evidence="8">
    <location>
        <begin position="22"/>
        <end position="41"/>
    </location>
</feature>
<evidence type="ECO:0000313" key="9">
    <source>
        <dbReference type="RefSeq" id="XP_028149162.1"/>
    </source>
</evidence>
<dbReference type="GO" id="GO:0030424">
    <property type="term" value="C:axon"/>
    <property type="evidence" value="ECO:0007669"/>
    <property type="project" value="TreeGrafter"/>
</dbReference>
<feature type="transmembrane region" description="Helical" evidence="8">
    <location>
        <begin position="213"/>
        <end position="232"/>
    </location>
</feature>
<evidence type="ECO:0000256" key="1">
    <source>
        <dbReference type="ARBA" id="ARBA00004651"/>
    </source>
</evidence>
<sequence>MIAWVYGFAGITSDTNIEVADIVIFLCNLTILFIHHLYCYYGKCFNRNSWNCFFQNMAILDEFSTDRNLTLVLLKIICMLAIFFGPSCAIIFFYGFDGHGNWMNTLANAFWILAILQLFYLVVFWCETCNILSLRYKFIINTVKGICSEDIYVRQKSMKEIINIIVGVHKTVKYINEAAGFFILDMLVMSTLASLTCVNLILLQHPDNGFFKIIWYFPYSISFMVLSIIVIMSCDQVEKKSTEFIQTCIYIQATTGDEQAATLANLANQLRPKFSAAGFFDINQRLLPVFFSNLSTYLIIILQFKISSL</sequence>
<feature type="transmembrane region" description="Helical" evidence="8">
    <location>
        <begin position="108"/>
        <end position="126"/>
    </location>
</feature>
<dbReference type="AlphaFoldDB" id="A0A6P7GSY5"/>
<keyword evidence="4 8" id="KW-1133">Transmembrane helix</keyword>
<dbReference type="Pfam" id="PF08395">
    <property type="entry name" value="7tm_7"/>
    <property type="match status" value="1"/>
</dbReference>
<dbReference type="GO" id="GO:0008049">
    <property type="term" value="P:male courtship behavior"/>
    <property type="evidence" value="ECO:0007669"/>
    <property type="project" value="TreeGrafter"/>
</dbReference>
<accession>A0A6P7GSY5</accession>
<dbReference type="GO" id="GO:0007165">
    <property type="term" value="P:signal transduction"/>
    <property type="evidence" value="ECO:0007669"/>
    <property type="project" value="UniProtKB-KW"/>
</dbReference>
<proteinExistence type="inferred from homology"/>
<gene>
    <name evidence="9" type="primary">LOC114342550</name>
</gene>
<evidence type="ECO:0000256" key="5">
    <source>
        <dbReference type="ARBA" id="ARBA00023136"/>
    </source>
</evidence>
<dbReference type="GO" id="GO:0007635">
    <property type="term" value="P:chemosensory behavior"/>
    <property type="evidence" value="ECO:0007669"/>
    <property type="project" value="TreeGrafter"/>
</dbReference>
<feature type="transmembrane region" description="Helical" evidence="8">
    <location>
        <begin position="179"/>
        <end position="201"/>
    </location>
</feature>
<dbReference type="GO" id="GO:0005886">
    <property type="term" value="C:plasma membrane"/>
    <property type="evidence" value="ECO:0007669"/>
    <property type="project" value="UniProtKB-SubCell"/>
</dbReference>
<keyword evidence="7 8" id="KW-0807">Transducer</keyword>
<evidence type="ECO:0000256" key="6">
    <source>
        <dbReference type="ARBA" id="ARBA00023170"/>
    </source>
</evidence>
<feature type="transmembrane region" description="Helical" evidence="8">
    <location>
        <begin position="72"/>
        <end position="96"/>
    </location>
</feature>
<evidence type="ECO:0000256" key="4">
    <source>
        <dbReference type="ARBA" id="ARBA00022989"/>
    </source>
</evidence>
<dbReference type="InterPro" id="IPR013604">
    <property type="entry name" value="7TM_chemorcpt"/>
</dbReference>
<protein>
    <recommendedName>
        <fullName evidence="8">Gustatory receptor</fullName>
    </recommendedName>
</protein>
<dbReference type="GO" id="GO:0043025">
    <property type="term" value="C:neuronal cell body"/>
    <property type="evidence" value="ECO:0007669"/>
    <property type="project" value="TreeGrafter"/>
</dbReference>
<evidence type="ECO:0000256" key="8">
    <source>
        <dbReference type="RuleBase" id="RU363108"/>
    </source>
</evidence>
<comment type="function">
    <text evidence="8">Gustatory receptor which mediates acceptance or avoidance behavior, depending on its substrates.</text>
</comment>